<protein>
    <submittedName>
        <fullName evidence="1">Uncharacterized protein</fullName>
    </submittedName>
</protein>
<reference evidence="1" key="1">
    <citation type="journal article" date="2015" name="Nature">
        <title>Complex archaea that bridge the gap between prokaryotes and eukaryotes.</title>
        <authorList>
            <person name="Spang A."/>
            <person name="Saw J.H."/>
            <person name="Jorgensen S.L."/>
            <person name="Zaremba-Niedzwiedzka K."/>
            <person name="Martijn J."/>
            <person name="Lind A.E."/>
            <person name="van Eijk R."/>
            <person name="Schleper C."/>
            <person name="Guy L."/>
            <person name="Ettema T.J."/>
        </authorList>
    </citation>
    <scope>NUCLEOTIDE SEQUENCE</scope>
</reference>
<evidence type="ECO:0000313" key="1">
    <source>
        <dbReference type="EMBL" id="KKK91284.1"/>
    </source>
</evidence>
<dbReference type="EMBL" id="LAZR01048724">
    <property type="protein sequence ID" value="KKK91284.1"/>
    <property type="molecule type" value="Genomic_DNA"/>
</dbReference>
<gene>
    <name evidence="2" type="ORF">LCGC14_2657880</name>
    <name evidence="1" type="ORF">LCGC14_2714490</name>
</gene>
<organism evidence="1">
    <name type="scientific">marine sediment metagenome</name>
    <dbReference type="NCBI Taxonomy" id="412755"/>
    <lineage>
        <taxon>unclassified sequences</taxon>
        <taxon>metagenomes</taxon>
        <taxon>ecological metagenomes</taxon>
    </lineage>
</organism>
<accession>A0A0F9BL06</accession>
<proteinExistence type="predicted"/>
<evidence type="ECO:0000313" key="2">
    <source>
        <dbReference type="EMBL" id="KKK96928.1"/>
    </source>
</evidence>
<comment type="caution">
    <text evidence="1">The sequence shown here is derived from an EMBL/GenBank/DDBJ whole genome shotgun (WGS) entry which is preliminary data.</text>
</comment>
<dbReference type="EMBL" id="LAZR01046271">
    <property type="protein sequence ID" value="KKK96928.1"/>
    <property type="molecule type" value="Genomic_DNA"/>
</dbReference>
<sequence length="111" mass="12041">MSQEFAATNNVDEDGLPAGGNVTSIGLSIEWQKGPRGIDDYGELGEPNGAFVETLIAAALQRIEWYQEVNGSKFACEENANAIDYLRGALDVLDARTKDRQARGVEGTHQQ</sequence>
<name>A0A0F9BL06_9ZZZZ</name>
<dbReference type="AlphaFoldDB" id="A0A0F9BL06"/>